<keyword evidence="1" id="KW-0677">Repeat</keyword>
<dbReference type="Proteomes" id="UP000239757">
    <property type="component" value="Unassembled WGS sequence"/>
</dbReference>
<evidence type="ECO:0000256" key="4">
    <source>
        <dbReference type="SAM" id="MobiDB-lite"/>
    </source>
</evidence>
<evidence type="ECO:0000256" key="3">
    <source>
        <dbReference type="PROSITE-ProRule" id="PRU00259"/>
    </source>
</evidence>
<gene>
    <name evidence="6" type="ORF">GOBAR_AA02656</name>
</gene>
<evidence type="ECO:0000313" key="7">
    <source>
        <dbReference type="Proteomes" id="UP000239757"/>
    </source>
</evidence>
<evidence type="ECO:0000256" key="1">
    <source>
        <dbReference type="ARBA" id="ARBA00022737"/>
    </source>
</evidence>
<dbReference type="FunFam" id="1.25.10.10:FF:000570">
    <property type="entry name" value="Ubiquitin-protein ligase, expressed"/>
    <property type="match status" value="1"/>
</dbReference>
<dbReference type="InterPro" id="IPR058678">
    <property type="entry name" value="ARM_PUB"/>
</dbReference>
<name>A0A2P5YQU0_GOSBA</name>
<dbReference type="EMBL" id="KZ662886">
    <property type="protein sequence ID" value="PPS17923.1"/>
    <property type="molecule type" value="Genomic_DNA"/>
</dbReference>
<sequence length="411" mass="44617">MEAAADNQSPSSSDVDVTPRGASSAVLRALQLIQYDDSDSKLQAAKEIRRLTKTSQRCRRLLAAAVIPLVSMLRVDSPQSHHESALLALLNLAVKDEKETVKMPVQAVYGGRAHTVLSILCIYSLSWHDNLYLGEKGISRNKMSIVEAGALDHVIRFLRSENINLQESATAALLTLSASISNKPIIGASGAIPLLVNILKHGTTQAKVDAVMALSNLSTYTDNLTVIIETDPVPSVVTLLKSSKRSSKTAEKCCSVIESMVGFDEGRTALAAEDGGILAVVEVLENGTRQAREHAVGALLTICEGDRCKYRELILKEGVIPGLLELTVQGTPKSQTKAQTLLRLLRETPYPRSEFQPDTLENIVCNIISQIDGDEQSSKAKKMLAEMVQVSMEQSLRHLQKRALVCTPTDL</sequence>
<accession>A0A2P5YQU0</accession>
<dbReference type="InterPro" id="IPR011989">
    <property type="entry name" value="ARM-like"/>
</dbReference>
<evidence type="ECO:0000256" key="2">
    <source>
        <dbReference type="ARBA" id="ARBA00022786"/>
    </source>
</evidence>
<evidence type="ECO:0000259" key="5">
    <source>
        <dbReference type="Pfam" id="PF25598"/>
    </source>
</evidence>
<feature type="region of interest" description="Disordered" evidence="4">
    <location>
        <begin position="1"/>
        <end position="20"/>
    </location>
</feature>
<dbReference type="AlphaFoldDB" id="A0A2P5YQU0"/>
<dbReference type="OrthoDB" id="7537227at2759"/>
<organism evidence="6 7">
    <name type="scientific">Gossypium barbadense</name>
    <name type="common">Sea Island cotton</name>
    <name type="synonym">Hibiscus barbadensis</name>
    <dbReference type="NCBI Taxonomy" id="3634"/>
    <lineage>
        <taxon>Eukaryota</taxon>
        <taxon>Viridiplantae</taxon>
        <taxon>Streptophyta</taxon>
        <taxon>Embryophyta</taxon>
        <taxon>Tracheophyta</taxon>
        <taxon>Spermatophyta</taxon>
        <taxon>Magnoliopsida</taxon>
        <taxon>eudicotyledons</taxon>
        <taxon>Gunneridae</taxon>
        <taxon>Pentapetalae</taxon>
        <taxon>rosids</taxon>
        <taxon>malvids</taxon>
        <taxon>Malvales</taxon>
        <taxon>Malvaceae</taxon>
        <taxon>Malvoideae</taxon>
        <taxon>Gossypium</taxon>
    </lineage>
</organism>
<dbReference type="InterPro" id="IPR016024">
    <property type="entry name" value="ARM-type_fold"/>
</dbReference>
<dbReference type="SMART" id="SM00185">
    <property type="entry name" value="ARM"/>
    <property type="match status" value="5"/>
</dbReference>
<dbReference type="PROSITE" id="PS50176">
    <property type="entry name" value="ARM_REPEAT"/>
    <property type="match status" value="2"/>
</dbReference>
<dbReference type="InterPro" id="IPR000225">
    <property type="entry name" value="Armadillo"/>
</dbReference>
<dbReference type="PANTHER" id="PTHR23315:SF65">
    <property type="entry name" value="ARM REPEAT SUPERFAMILY PROTEIN"/>
    <property type="match status" value="1"/>
</dbReference>
<feature type="repeat" description="ARM" evidence="3">
    <location>
        <begin position="149"/>
        <end position="191"/>
    </location>
</feature>
<feature type="domain" description="U-box" evidence="5">
    <location>
        <begin position="140"/>
        <end position="347"/>
    </location>
</feature>
<keyword evidence="2" id="KW-0833">Ubl conjugation pathway</keyword>
<protein>
    <recommendedName>
        <fullName evidence="5">U-box domain-containing protein</fullName>
    </recommendedName>
</protein>
<feature type="compositionally biased region" description="Polar residues" evidence="4">
    <location>
        <begin position="1"/>
        <end position="15"/>
    </location>
</feature>
<dbReference type="Pfam" id="PF25598">
    <property type="entry name" value="ARM_PUB"/>
    <property type="match status" value="1"/>
</dbReference>
<proteinExistence type="predicted"/>
<reference evidence="6 7" key="1">
    <citation type="submission" date="2015-01" db="EMBL/GenBank/DDBJ databases">
        <title>Genome of allotetraploid Gossypium barbadense reveals genomic plasticity and fiber elongation in cotton evolution.</title>
        <authorList>
            <person name="Chen X."/>
            <person name="Liu X."/>
            <person name="Zhao B."/>
            <person name="Zheng H."/>
            <person name="Hu Y."/>
            <person name="Lu G."/>
            <person name="Yang C."/>
            <person name="Chen J."/>
            <person name="Shan C."/>
            <person name="Zhang L."/>
            <person name="Zhou Y."/>
            <person name="Wang L."/>
            <person name="Guo W."/>
            <person name="Bai Y."/>
            <person name="Ruan J."/>
            <person name="Shangguan X."/>
            <person name="Mao Y."/>
            <person name="Jiang J."/>
            <person name="Zhu Y."/>
            <person name="Lei J."/>
            <person name="Kang H."/>
            <person name="Chen S."/>
            <person name="He X."/>
            <person name="Wang R."/>
            <person name="Wang Y."/>
            <person name="Chen J."/>
            <person name="Wang L."/>
            <person name="Yu S."/>
            <person name="Wang B."/>
            <person name="Wei J."/>
            <person name="Song S."/>
            <person name="Lu X."/>
            <person name="Gao Z."/>
            <person name="Gu W."/>
            <person name="Deng X."/>
            <person name="Ma D."/>
            <person name="Wang S."/>
            <person name="Liang W."/>
            <person name="Fang L."/>
            <person name="Cai C."/>
            <person name="Zhu X."/>
            <person name="Zhou B."/>
            <person name="Zhang Y."/>
            <person name="Chen Z."/>
            <person name="Xu S."/>
            <person name="Zhu R."/>
            <person name="Wang S."/>
            <person name="Zhang T."/>
            <person name="Zhao G."/>
        </authorList>
    </citation>
    <scope>NUCLEOTIDE SEQUENCE [LARGE SCALE GENOMIC DNA]</scope>
    <source>
        <strain evidence="7">cv. Xinhai21</strain>
        <tissue evidence="6">Leaf</tissue>
    </source>
</reference>
<dbReference type="SUPFAM" id="SSF48371">
    <property type="entry name" value="ARM repeat"/>
    <property type="match status" value="1"/>
</dbReference>
<dbReference type="Gene3D" id="1.25.10.10">
    <property type="entry name" value="Leucine-rich Repeat Variant"/>
    <property type="match status" value="3"/>
</dbReference>
<evidence type="ECO:0000313" key="6">
    <source>
        <dbReference type="EMBL" id="PPS17923.1"/>
    </source>
</evidence>
<feature type="repeat" description="ARM" evidence="3">
    <location>
        <begin position="190"/>
        <end position="230"/>
    </location>
</feature>
<dbReference type="PANTHER" id="PTHR23315">
    <property type="entry name" value="U BOX DOMAIN-CONTAINING"/>
    <property type="match status" value="1"/>
</dbReference>